<keyword evidence="2" id="KW-0813">Transport</keyword>
<evidence type="ECO:0000313" key="14">
    <source>
        <dbReference type="Proteomes" id="UP000477911"/>
    </source>
</evidence>
<dbReference type="InterPro" id="IPR003593">
    <property type="entry name" value="AAA+_ATPase"/>
</dbReference>
<feature type="domain" description="ABC transporter" evidence="12">
    <location>
        <begin position="7"/>
        <end position="240"/>
    </location>
</feature>
<keyword evidence="5 11" id="KW-0812">Transmembrane</keyword>
<keyword evidence="9 11" id="KW-1133">Transmembrane helix</keyword>
<keyword evidence="8 13" id="KW-0067">ATP-binding</keyword>
<keyword evidence="6" id="KW-0677">Repeat</keyword>
<dbReference type="CDD" id="cd03216">
    <property type="entry name" value="ABC_Carb_Monos_I"/>
    <property type="match status" value="1"/>
</dbReference>
<dbReference type="PROSITE" id="PS50893">
    <property type="entry name" value="ABC_TRANSPORTER_2"/>
    <property type="match status" value="2"/>
</dbReference>
<evidence type="ECO:0000256" key="11">
    <source>
        <dbReference type="SAM" id="Phobius"/>
    </source>
</evidence>
<dbReference type="GO" id="GO:0005524">
    <property type="term" value="F:ATP binding"/>
    <property type="evidence" value="ECO:0007669"/>
    <property type="project" value="UniProtKB-KW"/>
</dbReference>
<dbReference type="Pfam" id="PF02653">
    <property type="entry name" value="BPD_transp_2"/>
    <property type="match status" value="1"/>
</dbReference>
<dbReference type="EMBL" id="WUMU01000022">
    <property type="protein sequence ID" value="MXN19942.1"/>
    <property type="molecule type" value="Genomic_DNA"/>
</dbReference>
<dbReference type="AlphaFoldDB" id="A0A6L7G8H1"/>
<proteinExistence type="predicted"/>
<evidence type="ECO:0000256" key="7">
    <source>
        <dbReference type="ARBA" id="ARBA00022741"/>
    </source>
</evidence>
<dbReference type="SMART" id="SM00382">
    <property type="entry name" value="AAA"/>
    <property type="match status" value="2"/>
</dbReference>
<feature type="transmembrane region" description="Helical" evidence="11">
    <location>
        <begin position="633"/>
        <end position="650"/>
    </location>
</feature>
<dbReference type="InterPro" id="IPR003439">
    <property type="entry name" value="ABC_transporter-like_ATP-bd"/>
</dbReference>
<comment type="caution">
    <text evidence="13">The sequence shown here is derived from an EMBL/GenBank/DDBJ whole genome shotgun (WGS) entry which is preliminary data.</text>
</comment>
<keyword evidence="10 11" id="KW-0472">Membrane</keyword>
<evidence type="ECO:0000256" key="5">
    <source>
        <dbReference type="ARBA" id="ARBA00022692"/>
    </source>
</evidence>
<keyword evidence="4" id="KW-0762">Sugar transport</keyword>
<feature type="transmembrane region" description="Helical" evidence="11">
    <location>
        <begin position="752"/>
        <end position="769"/>
    </location>
</feature>
<evidence type="ECO:0000256" key="1">
    <source>
        <dbReference type="ARBA" id="ARBA00004651"/>
    </source>
</evidence>
<feature type="transmembrane region" description="Helical" evidence="11">
    <location>
        <begin position="776"/>
        <end position="796"/>
    </location>
</feature>
<dbReference type="SUPFAM" id="SSF52540">
    <property type="entry name" value="P-loop containing nucleoside triphosphate hydrolases"/>
    <property type="match status" value="2"/>
</dbReference>
<dbReference type="Proteomes" id="UP000477911">
    <property type="component" value="Unassembled WGS sequence"/>
</dbReference>
<feature type="transmembrane region" description="Helical" evidence="11">
    <location>
        <begin position="670"/>
        <end position="692"/>
    </location>
</feature>
<dbReference type="InterPro" id="IPR001851">
    <property type="entry name" value="ABC_transp_permease"/>
</dbReference>
<dbReference type="Gene3D" id="3.40.50.300">
    <property type="entry name" value="P-loop containing nucleotide triphosphate hydrolases"/>
    <property type="match status" value="2"/>
</dbReference>
<evidence type="ECO:0000256" key="9">
    <source>
        <dbReference type="ARBA" id="ARBA00022989"/>
    </source>
</evidence>
<evidence type="ECO:0000256" key="10">
    <source>
        <dbReference type="ARBA" id="ARBA00023136"/>
    </source>
</evidence>
<evidence type="ECO:0000256" key="4">
    <source>
        <dbReference type="ARBA" id="ARBA00022597"/>
    </source>
</evidence>
<keyword evidence="3" id="KW-1003">Cell membrane</keyword>
<dbReference type="PROSITE" id="PS00211">
    <property type="entry name" value="ABC_TRANSPORTER_1"/>
    <property type="match status" value="1"/>
</dbReference>
<gene>
    <name evidence="13" type="ORF">GR170_19075</name>
</gene>
<feature type="transmembrane region" description="Helical" evidence="11">
    <location>
        <begin position="520"/>
        <end position="538"/>
    </location>
</feature>
<dbReference type="GO" id="GO:0005886">
    <property type="term" value="C:plasma membrane"/>
    <property type="evidence" value="ECO:0007669"/>
    <property type="project" value="UniProtKB-SubCell"/>
</dbReference>
<evidence type="ECO:0000256" key="3">
    <source>
        <dbReference type="ARBA" id="ARBA00022475"/>
    </source>
</evidence>
<dbReference type="CDD" id="cd06579">
    <property type="entry name" value="TM_PBP1_transp_AraH_like"/>
    <property type="match status" value="1"/>
</dbReference>
<dbReference type="GO" id="GO:0016887">
    <property type="term" value="F:ATP hydrolysis activity"/>
    <property type="evidence" value="ECO:0007669"/>
    <property type="project" value="InterPro"/>
</dbReference>
<feature type="domain" description="ABC transporter" evidence="12">
    <location>
        <begin position="253"/>
        <end position="495"/>
    </location>
</feature>
<dbReference type="InterPro" id="IPR017871">
    <property type="entry name" value="ABC_transporter-like_CS"/>
</dbReference>
<accession>A0A6L7G8H1</accession>
<evidence type="ECO:0000256" key="8">
    <source>
        <dbReference type="ARBA" id="ARBA00022840"/>
    </source>
</evidence>
<feature type="transmembrane region" description="Helical" evidence="11">
    <location>
        <begin position="719"/>
        <end position="740"/>
    </location>
</feature>
<feature type="transmembrane region" description="Helical" evidence="11">
    <location>
        <begin position="802"/>
        <end position="821"/>
    </location>
</feature>
<keyword evidence="14" id="KW-1185">Reference proteome</keyword>
<evidence type="ECO:0000256" key="6">
    <source>
        <dbReference type="ARBA" id="ARBA00022737"/>
    </source>
</evidence>
<name>A0A6L7G8H1_9RHOB</name>
<comment type="subcellular location">
    <subcellularLocation>
        <location evidence="1">Cell membrane</location>
        <topology evidence="1">Multi-pass membrane protein</topology>
    </subcellularLocation>
</comment>
<feature type="transmembrane region" description="Helical" evidence="11">
    <location>
        <begin position="544"/>
        <end position="565"/>
    </location>
</feature>
<dbReference type="PANTHER" id="PTHR43790:SF9">
    <property type="entry name" value="GALACTOFURANOSE TRANSPORTER ATP-BINDING PROTEIN YTFR"/>
    <property type="match status" value="1"/>
</dbReference>
<dbReference type="InterPro" id="IPR050107">
    <property type="entry name" value="ABC_carbohydrate_import_ATPase"/>
</dbReference>
<dbReference type="InterPro" id="IPR027417">
    <property type="entry name" value="P-loop_NTPase"/>
</dbReference>
<protein>
    <submittedName>
        <fullName evidence="13">ATP-binding cassette domain-containing protein</fullName>
    </submittedName>
</protein>
<reference evidence="13 14" key="1">
    <citation type="submission" date="2019-12" db="EMBL/GenBank/DDBJ databases">
        <authorList>
            <person name="Li M."/>
        </authorList>
    </citation>
    <scope>NUCLEOTIDE SEQUENCE [LARGE SCALE GENOMIC DNA]</scope>
    <source>
        <strain evidence="13 14">GBMRC 2024</strain>
    </source>
</reference>
<evidence type="ECO:0000313" key="13">
    <source>
        <dbReference type="EMBL" id="MXN19942.1"/>
    </source>
</evidence>
<dbReference type="PANTHER" id="PTHR43790">
    <property type="entry name" value="CARBOHYDRATE TRANSPORT ATP-BINDING PROTEIN MG119-RELATED"/>
    <property type="match status" value="1"/>
</dbReference>
<evidence type="ECO:0000256" key="2">
    <source>
        <dbReference type="ARBA" id="ARBA00022448"/>
    </source>
</evidence>
<keyword evidence="7" id="KW-0547">Nucleotide-binding</keyword>
<dbReference type="GO" id="GO:0022857">
    <property type="term" value="F:transmembrane transporter activity"/>
    <property type="evidence" value="ECO:0007669"/>
    <property type="project" value="InterPro"/>
</dbReference>
<organism evidence="13 14">
    <name type="scientific">Pseudooceanicola albus</name>
    <dbReference type="NCBI Taxonomy" id="2692189"/>
    <lineage>
        <taxon>Bacteria</taxon>
        <taxon>Pseudomonadati</taxon>
        <taxon>Pseudomonadota</taxon>
        <taxon>Alphaproteobacteria</taxon>
        <taxon>Rhodobacterales</taxon>
        <taxon>Paracoccaceae</taxon>
        <taxon>Pseudooceanicola</taxon>
    </lineage>
</organism>
<evidence type="ECO:0000259" key="12">
    <source>
        <dbReference type="PROSITE" id="PS50893"/>
    </source>
</evidence>
<dbReference type="RefSeq" id="WP_160896061.1">
    <property type="nucleotide sequence ID" value="NZ_WUMU01000022.1"/>
</dbReference>
<dbReference type="CDD" id="cd03215">
    <property type="entry name" value="ABC_Carb_Monos_II"/>
    <property type="match status" value="1"/>
</dbReference>
<sequence length="826" mass="86040">MTQTPVIRLSGIRKTFGRTVALNGVDLSIRPGEVHAVVGENGAGKSTLINVAAGVLRASAGTIEVDGTPVPDPDPVTMRRLGLSVAYQHPALPAHLTVLECLALVNPDYGRPGGAERARALIERVAAPGLRMAPTARVADLSLGQKHVAEIVRALASNPRVLVLDEPTEPFKDEDVRALFEVIRSLRAEGLAIVYISHRLNEVAQIADTLSVLRDGQMITTRPAAELSHDEVVALIVGQSLGQVFPSKTPADADAAPLFEVSGLSGPGFRDVSLQIRPGEILGLAGVEGQGQREVMRALAGLEQARSGRIAIAGVPVDCASRDSAQKAGIGFVPDDRHSEGLFLSLSVQENLGLGNMDALAPGGLVAGPAEARLADRAIRDFSIKTPGRGTPVSALSGGNQQKVLIAREVLAAPRVLLIDEPTKGVDIGSKSEVYFHLRRLAAEGIAVLVASSDGVELEGLCDRVLVFSRGQISAELSGDQVNDEAITAANLQSTSRREGRAEARRGPSLRARIAGHDHFPVLVLTVLAAAISVWASSANGNFLSAYNIGIFLSFLSVLAFISFAQLAVMLVGEIDFSLGPMAGLVVVVASFWLPDGNGAGALGLGAVGILALTTLIGAVQGLLIIWLRLPSIVVTLASFFGLQGVSLLLRPLPDGAIAFDLSTFFTSKLVLLPVAAALALLACLGFEWMTFRSRTGRALRAIGSDGASAFRLGLRRTVTVPAVFALAGLLTGIGGLILAGEVGFGSPTTGINYSLMSITAVVLGGAIISGGRGSFLATLFGAILVQVNASATSFLQLGTEWQYLLVGLSTLLGAGFYALARRRPA</sequence>
<feature type="transmembrane region" description="Helical" evidence="11">
    <location>
        <begin position="600"/>
        <end position="626"/>
    </location>
</feature>
<dbReference type="Pfam" id="PF00005">
    <property type="entry name" value="ABC_tran"/>
    <property type="match status" value="2"/>
</dbReference>